<protein>
    <submittedName>
        <fullName evidence="1">Uncharacterized protein</fullName>
    </submittedName>
</protein>
<dbReference type="EnsemblPlants" id="AVESA.00010b.r2.4DG0775720.1">
    <property type="protein sequence ID" value="AVESA.00010b.r2.4DG0775720.1.CDS"/>
    <property type="gene ID" value="AVESA.00010b.r2.4DG0775720"/>
</dbReference>
<dbReference type="Proteomes" id="UP001732700">
    <property type="component" value="Chromosome 4D"/>
</dbReference>
<evidence type="ECO:0000313" key="1">
    <source>
        <dbReference type="EnsemblPlants" id="AVESA.00010b.r2.4DG0775720.1.CDS"/>
    </source>
</evidence>
<organism evidence="1 2">
    <name type="scientific">Avena sativa</name>
    <name type="common">Oat</name>
    <dbReference type="NCBI Taxonomy" id="4498"/>
    <lineage>
        <taxon>Eukaryota</taxon>
        <taxon>Viridiplantae</taxon>
        <taxon>Streptophyta</taxon>
        <taxon>Embryophyta</taxon>
        <taxon>Tracheophyta</taxon>
        <taxon>Spermatophyta</taxon>
        <taxon>Magnoliopsida</taxon>
        <taxon>Liliopsida</taxon>
        <taxon>Poales</taxon>
        <taxon>Poaceae</taxon>
        <taxon>BOP clade</taxon>
        <taxon>Pooideae</taxon>
        <taxon>Poodae</taxon>
        <taxon>Poeae</taxon>
        <taxon>Poeae Chloroplast Group 1 (Aveneae type)</taxon>
        <taxon>Aveninae</taxon>
        <taxon>Avena</taxon>
    </lineage>
</organism>
<sequence length="159" mass="17671">MAPPSVPKKRKVQLPENEELAARLLEKHSSMAEQPGGLSEHQGQALSAAYRGVRLAKLPFRTPRDLSRIKGVGDWVIHIMEDSFPRPSLDLSPGETGKKRKRTKPYVPGINTAPYAIVITLYREMMKGKDFMMKKELIDAAEASGLSRDGIGPNNYKSK</sequence>
<keyword evidence="2" id="KW-1185">Reference proteome</keyword>
<proteinExistence type="predicted"/>
<evidence type="ECO:0000313" key="2">
    <source>
        <dbReference type="Proteomes" id="UP001732700"/>
    </source>
</evidence>
<reference evidence="1" key="1">
    <citation type="submission" date="2021-05" db="EMBL/GenBank/DDBJ databases">
        <authorList>
            <person name="Scholz U."/>
            <person name="Mascher M."/>
            <person name="Fiebig A."/>
        </authorList>
    </citation>
    <scope>NUCLEOTIDE SEQUENCE [LARGE SCALE GENOMIC DNA]</scope>
</reference>
<name>A0ACD5XDA5_AVESA</name>
<reference evidence="1" key="2">
    <citation type="submission" date="2025-09" db="UniProtKB">
        <authorList>
            <consortium name="EnsemblPlants"/>
        </authorList>
    </citation>
    <scope>IDENTIFICATION</scope>
</reference>
<accession>A0ACD5XDA5</accession>